<accession>A0ABX6ESG9</accession>
<dbReference type="EMBL" id="CP015055">
    <property type="protein sequence ID" value="QGN14410.1"/>
    <property type="molecule type" value="Genomic_DNA"/>
</dbReference>
<dbReference type="PIRSF" id="PIRSF005813">
    <property type="entry name" value="MSH2"/>
    <property type="match status" value="1"/>
</dbReference>
<keyword evidence="3" id="KW-0067">ATP-binding</keyword>
<dbReference type="InterPro" id="IPR027417">
    <property type="entry name" value="P-loop_NTPase"/>
</dbReference>
<dbReference type="SMART" id="SM00533">
    <property type="entry name" value="MUTSd"/>
    <property type="match status" value="1"/>
</dbReference>
<dbReference type="InterPro" id="IPR045076">
    <property type="entry name" value="MutS"/>
</dbReference>
<evidence type="ECO:0000256" key="3">
    <source>
        <dbReference type="ARBA" id="ARBA00022840"/>
    </source>
</evidence>
<feature type="compositionally biased region" description="Polar residues" evidence="7">
    <location>
        <begin position="21"/>
        <end position="41"/>
    </location>
</feature>
<dbReference type="InterPro" id="IPR036187">
    <property type="entry name" value="DNA_mismatch_repair_MutS_sf"/>
</dbReference>
<evidence type="ECO:0000313" key="9">
    <source>
        <dbReference type="EMBL" id="QGN14410.1"/>
    </source>
</evidence>
<dbReference type="SUPFAM" id="SSF53150">
    <property type="entry name" value="DNA repair protein MutS, domain II"/>
    <property type="match status" value="1"/>
</dbReference>
<keyword evidence="10" id="KW-1185">Reference proteome</keyword>
<evidence type="ECO:0000259" key="8">
    <source>
        <dbReference type="PROSITE" id="PS00486"/>
    </source>
</evidence>
<dbReference type="SUPFAM" id="SSF52540">
    <property type="entry name" value="P-loop containing nucleoside triphosphate hydrolases"/>
    <property type="match status" value="1"/>
</dbReference>
<keyword evidence="4" id="KW-0238">DNA-binding</keyword>
<dbReference type="Pfam" id="PF05190">
    <property type="entry name" value="MutS_IV"/>
    <property type="match status" value="1"/>
</dbReference>
<keyword evidence="2" id="KW-0547">Nucleotide-binding</keyword>
<evidence type="ECO:0000256" key="5">
    <source>
        <dbReference type="ARBA" id="ARBA00023254"/>
    </source>
</evidence>
<feature type="domain" description="DNA mismatch repair proteins mutS family" evidence="8">
    <location>
        <begin position="713"/>
        <end position="729"/>
    </location>
</feature>
<dbReference type="InterPro" id="IPR007861">
    <property type="entry name" value="DNA_mismatch_repair_MutS_clamp"/>
</dbReference>
<feature type="region of interest" description="Disordered" evidence="7">
    <location>
        <begin position="21"/>
        <end position="51"/>
    </location>
</feature>
<sequence length="885" mass="99510">MNRTVTTASFARWAFESSTVDSTSNSTEYGSNNSSRNTHSAVKTREMNNTRRIISKQPTIDELTHSKYSKSYSCSVGRVLQTRQSKGSSRYTARSKKQNATATDLAAAPERTIFSLYESGKNADTRVGICIISFATAEMHVCEFIDTQVFIKTLNMLHVSQPTDILIPSHSLSGKVTKLATLIKYNVSRSSKVTEGVSKVYKAQDGLDVVENLALTMMNKSSVSFKEQLSGKEFALMAVSGAANYMAHISRLDPALDFKNFRVKVDNGENTMLIDLKTIKSLELVENSLEPNGMSLLKALDFTVTKMGRRALRSNILQPLTDASSLNQRVAAIKELQTDMDLLNSVRSELKVLHDLDGLFSKLLSIDRMIISPEQKVNYVILIKESIETMASLNIVLENTDYESDILNEIFNVLKSRDIITISATINQFINEDTRWASTNIDLQNQKVYAVKSGSNNLLDVLRQLYKSLTDDIMSEIQRLRDTFGLNFSHGYDYNRQFFLKIKRKDLENGHELDCCFINRIEKKSVVEFTTLNLMKLNNRLAELNSEILTLSEQVVTELLIKLSSYMSVFFMLSEAVTALDLLCSFAKLGLEKAWCLPSFGSKLSLKSARHPILESVLPDFIPNDMEAVPNLSSFQILTGCNMSGKSLYLKQVALLNIIAQIGCPVPCNEACFPIYHKLHARLCNDITEVNSSSFSTEMKEIAYYIDDVTDKTLMIIDELGRGSSINDGFSISLAISEYLLSKKATVFLSTHFRDIAKILSAKPCVLHLEMKAEVDDSDLKMTYKASRNMQEIDGYGMKLCKKLFADDIILEAAKISELLKASRKKGLKIVETEDQEDLEDNYSQLKHVHYLVEHLKEIQSRKTPVDAQELIDLQNEFISTFEIV</sequence>
<dbReference type="InterPro" id="IPR036678">
    <property type="entry name" value="MutS_con_dom_sf"/>
</dbReference>
<reference evidence="9 10" key="1">
    <citation type="submission" date="2016-03" db="EMBL/GenBank/DDBJ databases">
        <title>How can Kluyveromyces marxianus grow so fast - potential evolutionary course in Saccharomyces Complex revealed by comparative genomics.</title>
        <authorList>
            <person name="Mo W."/>
            <person name="Lu W."/>
            <person name="Yang X."/>
            <person name="Qi J."/>
            <person name="Lv H."/>
        </authorList>
    </citation>
    <scope>NUCLEOTIDE SEQUENCE [LARGE SCALE GENOMIC DNA]</scope>
    <source>
        <strain evidence="9 10">FIM1</strain>
    </source>
</reference>
<evidence type="ECO:0000313" key="10">
    <source>
        <dbReference type="Proteomes" id="UP000422736"/>
    </source>
</evidence>
<keyword evidence="6" id="KW-0175">Coiled coil</keyword>
<dbReference type="SMART" id="SM00534">
    <property type="entry name" value="MUTSac"/>
    <property type="match status" value="1"/>
</dbReference>
<comment type="similarity">
    <text evidence="1">Belongs to the DNA mismatch repair MutS family.</text>
</comment>
<proteinExistence type="inferred from homology"/>
<dbReference type="Pfam" id="PF00488">
    <property type="entry name" value="MutS_V"/>
    <property type="match status" value="1"/>
</dbReference>
<evidence type="ECO:0000256" key="7">
    <source>
        <dbReference type="SAM" id="MobiDB-lite"/>
    </source>
</evidence>
<reference evidence="9 10" key="2">
    <citation type="submission" date="2019-11" db="EMBL/GenBank/DDBJ databases">
        <authorList>
            <person name="Lu H."/>
        </authorList>
    </citation>
    <scope>NUCLEOTIDE SEQUENCE [LARGE SCALE GENOMIC DNA]</scope>
    <source>
        <strain evidence="9 10">FIM1</strain>
    </source>
</reference>
<dbReference type="PANTHER" id="PTHR11361:SF21">
    <property type="entry name" value="MUTS PROTEIN HOMOLOG 4"/>
    <property type="match status" value="1"/>
</dbReference>
<dbReference type="Proteomes" id="UP000422736">
    <property type="component" value="Chromosome 2"/>
</dbReference>
<dbReference type="PANTHER" id="PTHR11361">
    <property type="entry name" value="DNA MISMATCH REPAIR PROTEIN MUTS FAMILY MEMBER"/>
    <property type="match status" value="1"/>
</dbReference>
<evidence type="ECO:0000256" key="1">
    <source>
        <dbReference type="ARBA" id="ARBA00006271"/>
    </source>
</evidence>
<gene>
    <name evidence="9" type="primary">MSH4</name>
    <name evidence="9" type="ORF">FIM1_1070</name>
</gene>
<dbReference type="Gene3D" id="3.30.420.110">
    <property type="entry name" value="MutS, connector domain"/>
    <property type="match status" value="1"/>
</dbReference>
<name>A0ABX6ESG9_KLUMA</name>
<dbReference type="PROSITE" id="PS00486">
    <property type="entry name" value="DNA_MISMATCH_REPAIR_2"/>
    <property type="match status" value="1"/>
</dbReference>
<dbReference type="InterPro" id="IPR011184">
    <property type="entry name" value="DNA_mismatch_repair_Msh2"/>
</dbReference>
<evidence type="ECO:0000256" key="4">
    <source>
        <dbReference type="ARBA" id="ARBA00023125"/>
    </source>
</evidence>
<dbReference type="Gene3D" id="3.40.50.300">
    <property type="entry name" value="P-loop containing nucleotide triphosphate hydrolases"/>
    <property type="match status" value="1"/>
</dbReference>
<evidence type="ECO:0000256" key="2">
    <source>
        <dbReference type="ARBA" id="ARBA00022741"/>
    </source>
</evidence>
<dbReference type="SUPFAM" id="SSF48334">
    <property type="entry name" value="DNA repair protein MutS, domain III"/>
    <property type="match status" value="1"/>
</dbReference>
<dbReference type="Gene3D" id="1.10.1420.10">
    <property type="match status" value="2"/>
</dbReference>
<evidence type="ECO:0000256" key="6">
    <source>
        <dbReference type="SAM" id="Coils"/>
    </source>
</evidence>
<dbReference type="InterPro" id="IPR007696">
    <property type="entry name" value="DNA_mismatch_repair_MutS_core"/>
</dbReference>
<protein>
    <submittedName>
        <fullName evidence="9">MutS protein-like protein 4</fullName>
    </submittedName>
</protein>
<organism evidence="9 10">
    <name type="scientific">Kluyveromyces marxianus</name>
    <name type="common">Yeast</name>
    <name type="synonym">Candida kefyr</name>
    <dbReference type="NCBI Taxonomy" id="4911"/>
    <lineage>
        <taxon>Eukaryota</taxon>
        <taxon>Fungi</taxon>
        <taxon>Dikarya</taxon>
        <taxon>Ascomycota</taxon>
        <taxon>Saccharomycotina</taxon>
        <taxon>Saccharomycetes</taxon>
        <taxon>Saccharomycetales</taxon>
        <taxon>Saccharomycetaceae</taxon>
        <taxon>Kluyveromyces</taxon>
    </lineage>
</organism>
<dbReference type="Pfam" id="PF05192">
    <property type="entry name" value="MutS_III"/>
    <property type="match status" value="1"/>
</dbReference>
<feature type="coiled-coil region" evidence="6">
    <location>
        <begin position="527"/>
        <end position="554"/>
    </location>
</feature>
<dbReference type="InterPro" id="IPR000432">
    <property type="entry name" value="DNA_mismatch_repair_MutS_C"/>
</dbReference>
<keyword evidence="5" id="KW-0469">Meiosis</keyword>